<dbReference type="STRING" id="632955.GCA_000829675_00379"/>
<dbReference type="PROSITE" id="PS51841">
    <property type="entry name" value="LTD"/>
    <property type="match status" value="1"/>
</dbReference>
<dbReference type="Proteomes" id="UP000014568">
    <property type="component" value="Unassembled WGS sequence"/>
</dbReference>
<evidence type="ECO:0000313" key="4">
    <source>
        <dbReference type="Proteomes" id="UP000014568"/>
    </source>
</evidence>
<protein>
    <recommendedName>
        <fullName evidence="2">LTD domain-containing protein</fullName>
    </recommendedName>
</protein>
<dbReference type="Pfam" id="PF00932">
    <property type="entry name" value="LTD"/>
    <property type="match status" value="1"/>
</dbReference>
<keyword evidence="4" id="KW-1185">Reference proteome</keyword>
<gene>
    <name evidence="3" type="ORF">F945_02453</name>
</gene>
<dbReference type="eggNOG" id="COG2374">
    <property type="taxonomic scope" value="Bacteria"/>
</dbReference>
<dbReference type="EMBL" id="ATGI01000032">
    <property type="protein sequence ID" value="EPF71424.1"/>
    <property type="molecule type" value="Genomic_DNA"/>
</dbReference>
<dbReference type="CDD" id="cd10283">
    <property type="entry name" value="MnuA_DNase1-like"/>
    <property type="match status" value="1"/>
</dbReference>
<sequence length="841" mass="92596">MVMSPFLTMLAVHLTIQFKNMSTLKLHQLALSFTLLGVSFTSQAQLMFSQYIDGSANQKGLEIYNPDATTANLADYEVHQYSNGDTKATARFQLQGSLASQQKYIIGRSELKSTLKDKVNQVAGVSFNGDDALVLYYKGTAVDRFGRIGERPASGGWGNPSSKGNSFKRNVSSNPVSSIDPLAVFDLNAHWTAWSNRNDFSQYLGSGNGGPLPETEKVSCSSKDVSIAGLQTAAQGQRYTVRGVMTADYRYAEGFSGFYLQTPDQKAKADLSNAIFVYIPNSSPFKGGKVGEEVILNGRLSLYENQLQLDLLGQDPVVCNSSAGSLVKPIDLNLPFNSLAADQGHVPKRYQGMFVKLPQTLTVSENYNYARFGELSISLNRQYIPTNLYPAKSAEATNLAKQNLLSKIILDDGYSKQNKTPWLPVNFNAANTLRTGYQLKNIEGILEYRYGAWRIQPIAGKTPELITNTNPRPEIAAKNSQQLRVSAFNVLNYDNGRGGFPTERGAKSKAEFDKQHAKIISAMKNIDADVYALMEIANNGYDDQSAVAHLARGLGPDWRYVKPNNTERLGTDVIAVAIIYNAKRVKPVGTTAIFDDKSEKNRVTMAQSFQPINGGKTFTVMPNHLKSKGCKGAEGVDQDQRDGQSCWNPTRLKAVQEQIQWIAKNPTQVDQANFLMLGDMNSYAKEEPMLALEKANYKVLLNDQKIGQGPMAYSYVFGVSSDTDGFGGAGNLDHAVADANLYPFVKKAFTWAINADEPTALGYEHTYKTPEQIEAFYQNDAYRSSDHDPVIVDLDFNTSNTTAEEGKSGGGSTNLWSILGLVSLASYMAWRRRVVQLKQSR</sequence>
<dbReference type="AlphaFoldDB" id="S3NAN5"/>
<evidence type="ECO:0000313" key="3">
    <source>
        <dbReference type="EMBL" id="EPF71424.1"/>
    </source>
</evidence>
<comment type="caution">
    <text evidence="3">The sequence shown here is derived from an EMBL/GenBank/DDBJ whole genome shotgun (WGS) entry which is preliminary data.</text>
</comment>
<organism evidence="3 4">
    <name type="scientific">Acinetobacter rudis CIP 110305</name>
    <dbReference type="NCBI Taxonomy" id="421052"/>
    <lineage>
        <taxon>Bacteria</taxon>
        <taxon>Pseudomonadati</taxon>
        <taxon>Pseudomonadota</taxon>
        <taxon>Gammaproteobacteria</taxon>
        <taxon>Moraxellales</taxon>
        <taxon>Moraxellaceae</taxon>
        <taxon>Acinetobacter</taxon>
    </lineage>
</organism>
<dbReference type="Gene3D" id="3.60.10.10">
    <property type="entry name" value="Endonuclease/exonuclease/phosphatase"/>
    <property type="match status" value="1"/>
</dbReference>
<evidence type="ECO:0000259" key="2">
    <source>
        <dbReference type="PROSITE" id="PS51841"/>
    </source>
</evidence>
<proteinExistence type="predicted"/>
<dbReference type="CDD" id="cd04486">
    <property type="entry name" value="YhcR_OBF_like"/>
    <property type="match status" value="1"/>
</dbReference>
<name>S3NAN5_9GAMM</name>
<accession>S3NAN5</accession>
<dbReference type="InterPro" id="IPR047971">
    <property type="entry name" value="ExeM-like"/>
</dbReference>
<dbReference type="PANTHER" id="PTHR42834">
    <property type="entry name" value="ENDONUCLEASE/EXONUCLEASE/PHOSPHATASE FAMILY PROTEIN (AFU_ORTHOLOGUE AFUA_3G09210)"/>
    <property type="match status" value="1"/>
</dbReference>
<evidence type="ECO:0000256" key="1">
    <source>
        <dbReference type="SAM" id="MobiDB-lite"/>
    </source>
</evidence>
<feature type="region of interest" description="Disordered" evidence="1">
    <location>
        <begin position="151"/>
        <end position="171"/>
    </location>
</feature>
<dbReference type="InterPro" id="IPR001322">
    <property type="entry name" value="Lamin_tail_dom"/>
</dbReference>
<dbReference type="PANTHER" id="PTHR42834:SF1">
    <property type="entry name" value="ENDONUCLEASE_EXONUCLEASE_PHOSPHATASE FAMILY PROTEIN (AFU_ORTHOLOGUE AFUA_3G09210)"/>
    <property type="match status" value="1"/>
</dbReference>
<dbReference type="InterPro" id="IPR036691">
    <property type="entry name" value="Endo/exonu/phosph_ase_sf"/>
</dbReference>
<reference evidence="3 4" key="1">
    <citation type="submission" date="2013-06" db="EMBL/GenBank/DDBJ databases">
        <title>The Genome Sequence of Acinetobacter rudis CIP 110305.</title>
        <authorList>
            <consortium name="The Broad Institute Genome Sequencing Platform"/>
            <consortium name="The Broad Institute Genome Sequencing Center for Infectious Disease"/>
            <person name="Cerqueira G."/>
            <person name="Feldgarden M."/>
            <person name="Courvalin P."/>
            <person name="Perichon B."/>
            <person name="Grillot-Courvalin C."/>
            <person name="Clermont D."/>
            <person name="Rocha E."/>
            <person name="Yoon E.-J."/>
            <person name="Nemec A."/>
            <person name="Young S.K."/>
            <person name="Zeng Q."/>
            <person name="Gargeya S."/>
            <person name="Fitzgerald M."/>
            <person name="Abouelleil A."/>
            <person name="Alvarado L."/>
            <person name="Berlin A.M."/>
            <person name="Chapman S.B."/>
            <person name="Dewar J."/>
            <person name="Goldberg J."/>
            <person name="Griggs A."/>
            <person name="Gujja S."/>
            <person name="Hansen M."/>
            <person name="Howarth C."/>
            <person name="Imamovic A."/>
            <person name="Larimer J."/>
            <person name="McCowan C."/>
            <person name="Murphy C."/>
            <person name="Pearson M."/>
            <person name="Priest M."/>
            <person name="Roberts A."/>
            <person name="Saif S."/>
            <person name="Shea T."/>
            <person name="Sykes S."/>
            <person name="Wortman J."/>
            <person name="Nusbaum C."/>
            <person name="Birren B."/>
        </authorList>
    </citation>
    <scope>NUCLEOTIDE SEQUENCE [LARGE SCALE GENOMIC DNA]</scope>
    <source>
        <strain evidence="3 4">CIP 110305</strain>
    </source>
</reference>
<dbReference type="HOGENOM" id="CLU_006338_0_1_6"/>
<feature type="compositionally biased region" description="Polar residues" evidence="1">
    <location>
        <begin position="159"/>
        <end position="171"/>
    </location>
</feature>
<dbReference type="PATRIC" id="fig|421052.3.peg.2399"/>
<dbReference type="SUPFAM" id="SSF56219">
    <property type="entry name" value="DNase I-like"/>
    <property type="match status" value="1"/>
</dbReference>
<dbReference type="NCBIfam" id="NF033681">
    <property type="entry name" value="ExeM_NucH_DNase"/>
    <property type="match status" value="1"/>
</dbReference>
<feature type="domain" description="LTD" evidence="2">
    <location>
        <begin position="39"/>
        <end position="149"/>
    </location>
</feature>